<dbReference type="SUPFAM" id="SSF52151">
    <property type="entry name" value="FabD/lysophospholipase-like"/>
    <property type="match status" value="1"/>
</dbReference>
<reference evidence="5 6" key="1">
    <citation type="submission" date="2021-02" db="EMBL/GenBank/DDBJ databases">
        <title>Genome assembly of Pseudopithomyces chartarum.</title>
        <authorList>
            <person name="Jauregui R."/>
            <person name="Singh J."/>
            <person name="Voisey C."/>
        </authorList>
    </citation>
    <scope>NUCLEOTIDE SEQUENCE [LARGE SCALE GENOMIC DNA]</scope>
    <source>
        <strain evidence="5 6">AGR01</strain>
    </source>
</reference>
<evidence type="ECO:0000313" key="5">
    <source>
        <dbReference type="EMBL" id="KAK3203447.1"/>
    </source>
</evidence>
<dbReference type="GO" id="GO:0016020">
    <property type="term" value="C:membrane"/>
    <property type="evidence" value="ECO:0007669"/>
    <property type="project" value="TreeGrafter"/>
</dbReference>
<dbReference type="PANTHER" id="PTHR24185:SF1">
    <property type="entry name" value="CALCIUM-INDEPENDENT PHOSPHOLIPASE A2-GAMMA"/>
    <property type="match status" value="1"/>
</dbReference>
<keyword evidence="3" id="KW-0443">Lipid metabolism</keyword>
<dbReference type="GO" id="GO:0019369">
    <property type="term" value="P:arachidonate metabolic process"/>
    <property type="evidence" value="ECO:0007669"/>
    <property type="project" value="TreeGrafter"/>
</dbReference>
<dbReference type="AlphaFoldDB" id="A0AAN6LSH5"/>
<evidence type="ECO:0000256" key="3">
    <source>
        <dbReference type="ARBA" id="ARBA00022963"/>
    </source>
</evidence>
<keyword evidence="1" id="KW-0677">Repeat</keyword>
<sequence>MIGGTSTGGLIAMMLGRMKMSVDDCIEAYIELSDQVFRKKRFLPLRMTGKVQGRFDSKVLEDAVKTYLRERNFSEDCLLQDVEPKSCKVFQEAREAFLEPGEQLEDHVNCVVSIGTGVPSIEPFGHDLKTIAKTIAAMSTQTEETAKNFRRNHENLKESGRYFRFNVSHGLERIGLEWTDRKNDIINITKPYLEEDETDELLRKRGTNELLKSISAYDHETRLKSISARVMPGTTKWILSNGVFVSWEGNKHLIFLLCTGIIGSGKTMLASSAVEELVLKHDGSEEVIAHYFIDARHPEELSTTELLRGII</sequence>
<protein>
    <recommendedName>
        <fullName evidence="4">Nephrocystin 3-like N-terminal domain-containing protein</fullName>
    </recommendedName>
</protein>
<dbReference type="Pfam" id="PF24883">
    <property type="entry name" value="NPHP3_N"/>
    <property type="match status" value="1"/>
</dbReference>
<dbReference type="Gene3D" id="3.40.1090.10">
    <property type="entry name" value="Cytosolic phospholipase A2 catalytic domain"/>
    <property type="match status" value="2"/>
</dbReference>
<dbReference type="PANTHER" id="PTHR24185">
    <property type="entry name" value="CALCIUM-INDEPENDENT PHOSPHOLIPASE A2-GAMMA"/>
    <property type="match status" value="1"/>
</dbReference>
<dbReference type="InterPro" id="IPR016035">
    <property type="entry name" value="Acyl_Trfase/lysoPLipase"/>
</dbReference>
<name>A0AAN6LSH5_9PLEO</name>
<dbReference type="GO" id="GO:0016042">
    <property type="term" value="P:lipid catabolic process"/>
    <property type="evidence" value="ECO:0007669"/>
    <property type="project" value="UniProtKB-KW"/>
</dbReference>
<gene>
    <name evidence="5" type="ORF">GRF29_112g1348125</name>
</gene>
<dbReference type="GO" id="GO:0047499">
    <property type="term" value="F:calcium-independent phospholipase A2 activity"/>
    <property type="evidence" value="ECO:0007669"/>
    <property type="project" value="TreeGrafter"/>
</dbReference>
<evidence type="ECO:0000259" key="4">
    <source>
        <dbReference type="Pfam" id="PF24883"/>
    </source>
</evidence>
<keyword evidence="2" id="KW-0378">Hydrolase</keyword>
<evidence type="ECO:0000313" key="6">
    <source>
        <dbReference type="Proteomes" id="UP001280581"/>
    </source>
</evidence>
<keyword evidence="6" id="KW-1185">Reference proteome</keyword>
<dbReference type="InterPro" id="IPR056884">
    <property type="entry name" value="NPHP3-like_N"/>
</dbReference>
<accession>A0AAN6LSH5</accession>
<keyword evidence="3" id="KW-0442">Lipid degradation</keyword>
<proteinExistence type="predicted"/>
<dbReference type="EMBL" id="WVTA01000011">
    <property type="protein sequence ID" value="KAK3203447.1"/>
    <property type="molecule type" value="Genomic_DNA"/>
</dbReference>
<dbReference type="Proteomes" id="UP001280581">
    <property type="component" value="Unassembled WGS sequence"/>
</dbReference>
<evidence type="ECO:0000256" key="1">
    <source>
        <dbReference type="ARBA" id="ARBA00022737"/>
    </source>
</evidence>
<feature type="domain" description="Nephrocystin 3-like N-terminal" evidence="4">
    <location>
        <begin position="233"/>
        <end position="311"/>
    </location>
</feature>
<organism evidence="5 6">
    <name type="scientific">Pseudopithomyces chartarum</name>
    <dbReference type="NCBI Taxonomy" id="1892770"/>
    <lineage>
        <taxon>Eukaryota</taxon>
        <taxon>Fungi</taxon>
        <taxon>Dikarya</taxon>
        <taxon>Ascomycota</taxon>
        <taxon>Pezizomycotina</taxon>
        <taxon>Dothideomycetes</taxon>
        <taxon>Pleosporomycetidae</taxon>
        <taxon>Pleosporales</taxon>
        <taxon>Massarineae</taxon>
        <taxon>Didymosphaeriaceae</taxon>
        <taxon>Pseudopithomyces</taxon>
    </lineage>
</organism>
<comment type="caution">
    <text evidence="5">The sequence shown here is derived from an EMBL/GenBank/DDBJ whole genome shotgun (WGS) entry which is preliminary data.</text>
</comment>
<evidence type="ECO:0000256" key="2">
    <source>
        <dbReference type="ARBA" id="ARBA00022801"/>
    </source>
</evidence>